<protein>
    <submittedName>
        <fullName evidence="1">Uncharacterized protein</fullName>
    </submittedName>
</protein>
<dbReference type="AlphaFoldDB" id="A0A0A8XRY9"/>
<evidence type="ECO:0000313" key="1">
    <source>
        <dbReference type="EMBL" id="JAD16709.1"/>
    </source>
</evidence>
<sequence length="43" mass="5411">MHTYNMRLIFLWNIKNALKKIYFPKRRRENREHCATLDDCRTN</sequence>
<accession>A0A0A8XRY9</accession>
<organism evidence="1">
    <name type="scientific">Arundo donax</name>
    <name type="common">Giant reed</name>
    <name type="synonym">Donax arundinaceus</name>
    <dbReference type="NCBI Taxonomy" id="35708"/>
    <lineage>
        <taxon>Eukaryota</taxon>
        <taxon>Viridiplantae</taxon>
        <taxon>Streptophyta</taxon>
        <taxon>Embryophyta</taxon>
        <taxon>Tracheophyta</taxon>
        <taxon>Spermatophyta</taxon>
        <taxon>Magnoliopsida</taxon>
        <taxon>Liliopsida</taxon>
        <taxon>Poales</taxon>
        <taxon>Poaceae</taxon>
        <taxon>PACMAD clade</taxon>
        <taxon>Arundinoideae</taxon>
        <taxon>Arundineae</taxon>
        <taxon>Arundo</taxon>
    </lineage>
</organism>
<dbReference type="EMBL" id="GBRH01281186">
    <property type="protein sequence ID" value="JAD16709.1"/>
    <property type="molecule type" value="Transcribed_RNA"/>
</dbReference>
<name>A0A0A8XRY9_ARUDO</name>
<reference evidence="1" key="2">
    <citation type="journal article" date="2015" name="Data Brief">
        <title>Shoot transcriptome of the giant reed, Arundo donax.</title>
        <authorList>
            <person name="Barrero R.A."/>
            <person name="Guerrero F.D."/>
            <person name="Moolhuijzen P."/>
            <person name="Goolsby J.A."/>
            <person name="Tidwell J."/>
            <person name="Bellgard S.E."/>
            <person name="Bellgard M.I."/>
        </authorList>
    </citation>
    <scope>NUCLEOTIDE SEQUENCE</scope>
    <source>
        <tissue evidence="1">Shoot tissue taken approximately 20 cm above the soil surface</tissue>
    </source>
</reference>
<proteinExistence type="predicted"/>
<reference evidence="1" key="1">
    <citation type="submission" date="2014-09" db="EMBL/GenBank/DDBJ databases">
        <authorList>
            <person name="Magalhaes I.L.F."/>
            <person name="Oliveira U."/>
            <person name="Santos F.R."/>
            <person name="Vidigal T.H.D.A."/>
            <person name="Brescovit A.D."/>
            <person name="Santos A.J."/>
        </authorList>
    </citation>
    <scope>NUCLEOTIDE SEQUENCE</scope>
    <source>
        <tissue evidence="1">Shoot tissue taken approximately 20 cm above the soil surface</tissue>
    </source>
</reference>